<evidence type="ECO:0000313" key="7">
    <source>
        <dbReference type="Proteomes" id="UP001431776"/>
    </source>
</evidence>
<dbReference type="SMART" id="SM00563">
    <property type="entry name" value="PlsC"/>
    <property type="match status" value="1"/>
</dbReference>
<evidence type="ECO:0000256" key="4">
    <source>
        <dbReference type="SAM" id="Phobius"/>
    </source>
</evidence>
<keyword evidence="4" id="KW-1133">Transmembrane helix</keyword>
<sequence length="266" mass="30674">MRANSPEAVGPPYLEQKPASALTIVLMNIWVPLLMVLETAIGIVLIPLGLLVWRLVTRWPLARIMRHFVWIYGRVWMWIVSPFVRFELVGADREWAKRPIMYVANHLSFVDIFCLSAMPVFDVIICLRAWPFKMVWFAPFMRLAEYLDVESLPWDEIVAKSKSVFRADRSMLVFPQGHRSRDGRLGRFYSGAFRLALQSGVPIVPICIAGTDRVSPPGRRWLEPSRVRIECLEPIDPKQFEGDLGHIELRRTVKQRMEACLARLCA</sequence>
<evidence type="ECO:0000256" key="3">
    <source>
        <dbReference type="ARBA" id="ARBA00023315"/>
    </source>
</evidence>
<keyword evidence="2" id="KW-0808">Transferase</keyword>
<gene>
    <name evidence="6" type="ORF">QJ522_06115</name>
</gene>
<proteinExistence type="predicted"/>
<name>A0AAW6TSD4_9BACT</name>
<dbReference type="AlphaFoldDB" id="A0AAW6TSD4"/>
<dbReference type="GO" id="GO:0006654">
    <property type="term" value="P:phosphatidic acid biosynthetic process"/>
    <property type="evidence" value="ECO:0007669"/>
    <property type="project" value="TreeGrafter"/>
</dbReference>
<dbReference type="Pfam" id="PF01553">
    <property type="entry name" value="Acyltransferase"/>
    <property type="match status" value="1"/>
</dbReference>
<feature type="domain" description="Phospholipid/glycerol acyltransferase" evidence="5">
    <location>
        <begin position="100"/>
        <end position="211"/>
    </location>
</feature>
<dbReference type="RefSeq" id="WP_349244023.1">
    <property type="nucleotide sequence ID" value="NZ_JASCXX010000005.1"/>
</dbReference>
<dbReference type="EMBL" id="JASCXX010000005">
    <property type="protein sequence ID" value="MDI6448612.1"/>
    <property type="molecule type" value="Genomic_DNA"/>
</dbReference>
<comment type="caution">
    <text evidence="6">The sequence shown here is derived from an EMBL/GenBank/DDBJ whole genome shotgun (WGS) entry which is preliminary data.</text>
</comment>
<evidence type="ECO:0000256" key="2">
    <source>
        <dbReference type="ARBA" id="ARBA00022679"/>
    </source>
</evidence>
<dbReference type="CDD" id="cd07989">
    <property type="entry name" value="LPLAT_AGPAT-like"/>
    <property type="match status" value="1"/>
</dbReference>
<dbReference type="GO" id="GO:0003841">
    <property type="term" value="F:1-acylglycerol-3-phosphate O-acyltransferase activity"/>
    <property type="evidence" value="ECO:0007669"/>
    <property type="project" value="TreeGrafter"/>
</dbReference>
<feature type="transmembrane region" description="Helical" evidence="4">
    <location>
        <begin position="29"/>
        <end position="56"/>
    </location>
</feature>
<keyword evidence="4" id="KW-0812">Transmembrane</keyword>
<keyword evidence="4" id="KW-0472">Membrane</keyword>
<dbReference type="SUPFAM" id="SSF69593">
    <property type="entry name" value="Glycerol-3-phosphate (1)-acyltransferase"/>
    <property type="match status" value="1"/>
</dbReference>
<dbReference type="PANTHER" id="PTHR10434:SF11">
    <property type="entry name" value="1-ACYL-SN-GLYCEROL-3-PHOSPHATE ACYLTRANSFERASE"/>
    <property type="match status" value="1"/>
</dbReference>
<evidence type="ECO:0000256" key="1">
    <source>
        <dbReference type="ARBA" id="ARBA00005189"/>
    </source>
</evidence>
<reference evidence="6" key="1">
    <citation type="submission" date="2023-05" db="EMBL/GenBank/DDBJ databases">
        <title>Anaerotaeda fermentans gen. nov., sp. nov., a novel anaerobic planctomycete of the new family within the order Sedimentisphaerales isolated from Taman Peninsula, Russia.</title>
        <authorList>
            <person name="Khomyakova M.A."/>
            <person name="Merkel A.Y."/>
            <person name="Slobodkin A.I."/>
        </authorList>
    </citation>
    <scope>NUCLEOTIDE SEQUENCE</scope>
    <source>
        <strain evidence="6">M17dextr</strain>
    </source>
</reference>
<comment type="pathway">
    <text evidence="1">Lipid metabolism.</text>
</comment>
<dbReference type="PANTHER" id="PTHR10434">
    <property type="entry name" value="1-ACYL-SN-GLYCEROL-3-PHOSPHATE ACYLTRANSFERASE"/>
    <property type="match status" value="1"/>
</dbReference>
<dbReference type="Proteomes" id="UP001431776">
    <property type="component" value="Unassembled WGS sequence"/>
</dbReference>
<keyword evidence="3 6" id="KW-0012">Acyltransferase</keyword>
<organism evidence="6 7">
    <name type="scientific">Anaerobaca lacustris</name>
    <dbReference type="NCBI Taxonomy" id="3044600"/>
    <lineage>
        <taxon>Bacteria</taxon>
        <taxon>Pseudomonadati</taxon>
        <taxon>Planctomycetota</taxon>
        <taxon>Phycisphaerae</taxon>
        <taxon>Sedimentisphaerales</taxon>
        <taxon>Anaerobacaceae</taxon>
        <taxon>Anaerobaca</taxon>
    </lineage>
</organism>
<dbReference type="InterPro" id="IPR002123">
    <property type="entry name" value="Plipid/glycerol_acylTrfase"/>
</dbReference>
<keyword evidence="7" id="KW-1185">Reference proteome</keyword>
<protein>
    <submittedName>
        <fullName evidence="6">1-acyl-sn-glycerol-3-phosphate acyltransferase</fullName>
    </submittedName>
</protein>
<evidence type="ECO:0000259" key="5">
    <source>
        <dbReference type="SMART" id="SM00563"/>
    </source>
</evidence>
<accession>A0AAW6TSD4</accession>
<feature type="transmembrane region" description="Helical" evidence="4">
    <location>
        <begin position="106"/>
        <end position="127"/>
    </location>
</feature>
<feature type="transmembrane region" description="Helical" evidence="4">
    <location>
        <begin position="68"/>
        <end position="86"/>
    </location>
</feature>
<evidence type="ECO:0000313" key="6">
    <source>
        <dbReference type="EMBL" id="MDI6448612.1"/>
    </source>
</evidence>